<dbReference type="OrthoDB" id="10493061at2759"/>
<reference evidence="2 3" key="1">
    <citation type="journal article" date="2018" name="Sci. Rep.">
        <title>Genomic signatures of local adaptation to the degree of environmental predictability in rotifers.</title>
        <authorList>
            <person name="Franch-Gras L."/>
            <person name="Hahn C."/>
            <person name="Garcia-Roger E.M."/>
            <person name="Carmona M.J."/>
            <person name="Serra M."/>
            <person name="Gomez A."/>
        </authorList>
    </citation>
    <scope>NUCLEOTIDE SEQUENCE [LARGE SCALE GENOMIC DNA]</scope>
    <source>
        <strain evidence="2">HYR1</strain>
    </source>
</reference>
<dbReference type="Gene3D" id="2.40.128.20">
    <property type="match status" value="1"/>
</dbReference>
<proteinExistence type="predicted"/>
<keyword evidence="3" id="KW-1185">Reference proteome</keyword>
<evidence type="ECO:0008006" key="4">
    <source>
        <dbReference type="Google" id="ProtNLM"/>
    </source>
</evidence>
<protein>
    <recommendedName>
        <fullName evidence="4">Lipocalin/cytosolic fatty-acid binding domain-containing protein</fullName>
    </recommendedName>
</protein>
<dbReference type="GO" id="GO:0008289">
    <property type="term" value="F:lipid binding"/>
    <property type="evidence" value="ECO:0007669"/>
    <property type="project" value="UniProtKB-KW"/>
</dbReference>
<dbReference type="EMBL" id="REGN01009666">
    <property type="protein sequence ID" value="RNA00635.1"/>
    <property type="molecule type" value="Genomic_DNA"/>
</dbReference>
<dbReference type="InterPro" id="IPR012674">
    <property type="entry name" value="Calycin"/>
</dbReference>
<accession>A0A3M7PPF0</accession>
<evidence type="ECO:0000313" key="3">
    <source>
        <dbReference type="Proteomes" id="UP000276133"/>
    </source>
</evidence>
<comment type="caution">
    <text evidence="2">The sequence shown here is derived from an EMBL/GenBank/DDBJ whole genome shotgun (WGS) entry which is preliminary data.</text>
</comment>
<evidence type="ECO:0000256" key="1">
    <source>
        <dbReference type="SAM" id="SignalP"/>
    </source>
</evidence>
<feature type="chain" id="PRO_5018132083" description="Lipocalin/cytosolic fatty-acid binding domain-containing protein" evidence="1">
    <location>
        <begin position="19"/>
        <end position="194"/>
    </location>
</feature>
<feature type="signal peptide" evidence="1">
    <location>
        <begin position="1"/>
        <end position="18"/>
    </location>
</feature>
<dbReference type="SUPFAM" id="SSF50814">
    <property type="entry name" value="Lipocalins"/>
    <property type="match status" value="1"/>
</dbReference>
<dbReference type="Proteomes" id="UP000276133">
    <property type="component" value="Unassembled WGS sequence"/>
</dbReference>
<name>A0A3M7PPF0_BRAPC</name>
<sequence>MNFNLFLILLFSEVLVLSANLASIRYPEFPFPPKICLKFSEKPFNLTQILGDWYPQIISEDYVPVENKCSRFNFKKSNESIFTVTLNQSKPFIMNLEYKKNSLFGSKRLIVSPALYIDVLMEYQIVYFDDKYLLVYACGNFHVYSSLELIDSYYLFKREREFNNFDEIFQILLLLRTFNADLNKANLVINNASC</sequence>
<organism evidence="2 3">
    <name type="scientific">Brachionus plicatilis</name>
    <name type="common">Marine rotifer</name>
    <name type="synonym">Brachionus muelleri</name>
    <dbReference type="NCBI Taxonomy" id="10195"/>
    <lineage>
        <taxon>Eukaryota</taxon>
        <taxon>Metazoa</taxon>
        <taxon>Spiralia</taxon>
        <taxon>Gnathifera</taxon>
        <taxon>Rotifera</taxon>
        <taxon>Eurotatoria</taxon>
        <taxon>Monogononta</taxon>
        <taxon>Pseudotrocha</taxon>
        <taxon>Ploima</taxon>
        <taxon>Brachionidae</taxon>
        <taxon>Brachionus</taxon>
    </lineage>
</organism>
<gene>
    <name evidence="2" type="ORF">BpHYR1_048343</name>
</gene>
<keyword evidence="1" id="KW-0732">Signal</keyword>
<evidence type="ECO:0000313" key="2">
    <source>
        <dbReference type="EMBL" id="RNA00635.1"/>
    </source>
</evidence>
<dbReference type="AlphaFoldDB" id="A0A3M7PPF0"/>